<dbReference type="Pfam" id="PF13499">
    <property type="entry name" value="EF-hand_7"/>
    <property type="match status" value="1"/>
</dbReference>
<dbReference type="GO" id="GO:0019242">
    <property type="term" value="P:methylglyoxal biosynthetic process"/>
    <property type="evidence" value="ECO:0007669"/>
    <property type="project" value="InterPro"/>
</dbReference>
<dbReference type="GO" id="GO:0008929">
    <property type="term" value="F:methylglyoxal synthase activity"/>
    <property type="evidence" value="ECO:0007669"/>
    <property type="project" value="InterPro"/>
</dbReference>
<dbReference type="InterPro" id="IPR018247">
    <property type="entry name" value="EF_Hand_1_Ca_BS"/>
</dbReference>
<feature type="domain" description="EF-hand" evidence="3">
    <location>
        <begin position="49"/>
        <end position="84"/>
    </location>
</feature>
<name>A0A448Z7T0_9STRA</name>
<dbReference type="Gene3D" id="3.40.50.1380">
    <property type="entry name" value="Methylglyoxal synthase-like domain"/>
    <property type="match status" value="1"/>
</dbReference>
<evidence type="ECO:0000256" key="1">
    <source>
        <dbReference type="ARBA" id="ARBA00022837"/>
    </source>
</evidence>
<dbReference type="InterPro" id="IPR002048">
    <property type="entry name" value="EF_hand_dom"/>
</dbReference>
<dbReference type="GO" id="GO:0005509">
    <property type="term" value="F:calcium ion binding"/>
    <property type="evidence" value="ECO:0007669"/>
    <property type="project" value="InterPro"/>
</dbReference>
<dbReference type="PANTHER" id="PTHR30492:SF0">
    <property type="entry name" value="METHYLGLYOXAL SYNTHASE"/>
    <property type="match status" value="1"/>
</dbReference>
<dbReference type="SUPFAM" id="SSF52335">
    <property type="entry name" value="Methylglyoxal synthase-like"/>
    <property type="match status" value="1"/>
</dbReference>
<dbReference type="Proteomes" id="UP000291116">
    <property type="component" value="Unassembled WGS sequence"/>
</dbReference>
<feature type="compositionally biased region" description="Low complexity" evidence="2">
    <location>
        <begin position="149"/>
        <end position="162"/>
    </location>
</feature>
<dbReference type="InterPro" id="IPR036914">
    <property type="entry name" value="MGS-like_dom_sf"/>
</dbReference>
<dbReference type="GO" id="GO:0005829">
    <property type="term" value="C:cytosol"/>
    <property type="evidence" value="ECO:0007669"/>
    <property type="project" value="TreeGrafter"/>
</dbReference>
<dbReference type="InterPro" id="IPR004363">
    <property type="entry name" value="Methylgl_synth"/>
</dbReference>
<dbReference type="InterPro" id="IPR011992">
    <property type="entry name" value="EF-hand-dom_pair"/>
</dbReference>
<dbReference type="EMBL" id="CAACVS010000154">
    <property type="protein sequence ID" value="VEU38093.1"/>
    <property type="molecule type" value="Genomic_DNA"/>
</dbReference>
<feature type="region of interest" description="Disordered" evidence="2">
    <location>
        <begin position="139"/>
        <end position="175"/>
    </location>
</feature>
<evidence type="ECO:0000313" key="5">
    <source>
        <dbReference type="Proteomes" id="UP000291116"/>
    </source>
</evidence>
<dbReference type="PROSITE" id="PS50222">
    <property type="entry name" value="EF_HAND_2"/>
    <property type="match status" value="2"/>
</dbReference>
<feature type="compositionally biased region" description="Basic residues" evidence="2">
    <location>
        <begin position="139"/>
        <end position="148"/>
    </location>
</feature>
<dbReference type="OrthoDB" id="43008at2759"/>
<reference evidence="4 5" key="1">
    <citation type="submission" date="2019-01" db="EMBL/GenBank/DDBJ databases">
        <authorList>
            <person name="Ferrante I. M."/>
        </authorList>
    </citation>
    <scope>NUCLEOTIDE SEQUENCE [LARGE SCALE GENOMIC DNA]</scope>
    <source>
        <strain evidence="4 5">B856</strain>
    </source>
</reference>
<accession>A0A448Z7T0</accession>
<dbReference type="PROSITE" id="PS00018">
    <property type="entry name" value="EF_HAND_1"/>
    <property type="match status" value="2"/>
</dbReference>
<dbReference type="NCBIfam" id="NF003559">
    <property type="entry name" value="PRK05234.1"/>
    <property type="match status" value="1"/>
</dbReference>
<dbReference type="Gene3D" id="1.10.238.10">
    <property type="entry name" value="EF-hand"/>
    <property type="match status" value="1"/>
</dbReference>
<organism evidence="4 5">
    <name type="scientific">Pseudo-nitzschia multistriata</name>
    <dbReference type="NCBI Taxonomy" id="183589"/>
    <lineage>
        <taxon>Eukaryota</taxon>
        <taxon>Sar</taxon>
        <taxon>Stramenopiles</taxon>
        <taxon>Ochrophyta</taxon>
        <taxon>Bacillariophyta</taxon>
        <taxon>Bacillariophyceae</taxon>
        <taxon>Bacillariophycidae</taxon>
        <taxon>Bacillariales</taxon>
        <taxon>Bacillariaceae</taxon>
        <taxon>Pseudo-nitzschia</taxon>
    </lineage>
</organism>
<evidence type="ECO:0000256" key="2">
    <source>
        <dbReference type="SAM" id="MobiDB-lite"/>
    </source>
</evidence>
<dbReference type="AlphaFoldDB" id="A0A448Z7T0"/>
<sequence>MTSPEERALEDERKLVFESFDKHDLDDSGKLSRAELISALQEVMEAEDLAPEDIETVVEEFDKDGDGELDFCEFKTMVKYLTRDSKQRSSIVMDDIMLQLGSVEEGLDEEGDDGDDDDDGNFDYDDEAKVEEMILKAQLRRNGGKSRRTSTSSVGSNSNSNSIPKPGQSRVSNALSAAIRRSKRDNEDMLAAITSKIYPVADILCVQGNQRNSRAVDLDPFLKEDSVVEGMDRDFAAAFPPSQMRCLALVSHNEMKSTMRKFVVANKNLLKKFRLTGTNSTMTMLREVFSDEPAGTVMFGPACASGPLGGDAELVSLMVGGRIGGILFFRDPMSAHPHRADIDCLVRQALVHNTMMAETPTSALMMCHCLRAALKGEGKPEMIPSFFFSLQCPSVEAYKAEQKRVVEMQKKMARESMTTRSSVTSSALAGAKDYRFSCLSG</sequence>
<gene>
    <name evidence="4" type="ORF">PSNMU_V1.4_AUG-EV-PASAV3_0049060</name>
</gene>
<evidence type="ECO:0000313" key="4">
    <source>
        <dbReference type="EMBL" id="VEU38093.1"/>
    </source>
</evidence>
<dbReference type="CDD" id="cd00051">
    <property type="entry name" value="EFh"/>
    <property type="match status" value="1"/>
</dbReference>
<dbReference type="SUPFAM" id="SSF47473">
    <property type="entry name" value="EF-hand"/>
    <property type="match status" value="1"/>
</dbReference>
<feature type="domain" description="EF-hand" evidence="3">
    <location>
        <begin position="11"/>
        <end position="46"/>
    </location>
</feature>
<proteinExistence type="predicted"/>
<dbReference type="SMART" id="SM00054">
    <property type="entry name" value="EFh"/>
    <property type="match status" value="2"/>
</dbReference>
<keyword evidence="1" id="KW-0106">Calcium</keyword>
<protein>
    <recommendedName>
        <fullName evidence="3">EF-hand domain-containing protein</fullName>
    </recommendedName>
</protein>
<keyword evidence="5" id="KW-1185">Reference proteome</keyword>
<dbReference type="PANTHER" id="PTHR30492">
    <property type="entry name" value="METHYLGLYOXAL SYNTHASE"/>
    <property type="match status" value="1"/>
</dbReference>
<evidence type="ECO:0000259" key="3">
    <source>
        <dbReference type="PROSITE" id="PS50222"/>
    </source>
</evidence>